<organism evidence="3 4">
    <name type="scientific">Tuber magnatum</name>
    <name type="common">white Piedmont truffle</name>
    <dbReference type="NCBI Taxonomy" id="42249"/>
    <lineage>
        <taxon>Eukaryota</taxon>
        <taxon>Fungi</taxon>
        <taxon>Dikarya</taxon>
        <taxon>Ascomycota</taxon>
        <taxon>Pezizomycotina</taxon>
        <taxon>Pezizomycetes</taxon>
        <taxon>Pezizales</taxon>
        <taxon>Tuberaceae</taxon>
        <taxon>Tuber</taxon>
    </lineage>
</organism>
<gene>
    <name evidence="3" type="ORF">C7212DRAFT_364706</name>
</gene>
<dbReference type="AlphaFoldDB" id="A0A317SME0"/>
<dbReference type="OrthoDB" id="407298at2759"/>
<dbReference type="Proteomes" id="UP000246991">
    <property type="component" value="Unassembled WGS sequence"/>
</dbReference>
<accession>A0A317SME0</accession>
<dbReference type="STRING" id="42249.A0A317SME0"/>
<keyword evidence="2" id="KW-1133">Transmembrane helix</keyword>
<evidence type="ECO:0000313" key="3">
    <source>
        <dbReference type="EMBL" id="PWW75644.1"/>
    </source>
</evidence>
<dbReference type="Gene3D" id="2.120.10.70">
    <property type="entry name" value="Fucose-specific lectin"/>
    <property type="match status" value="1"/>
</dbReference>
<dbReference type="Pfam" id="PF07938">
    <property type="entry name" value="Fungal_lectin"/>
    <property type="match status" value="1"/>
</dbReference>
<evidence type="ECO:0000313" key="4">
    <source>
        <dbReference type="Proteomes" id="UP000246991"/>
    </source>
</evidence>
<sequence>MSVISAPIPSFEMEHVKADLERQGAFGAVVGGSERVRKHVEFAPYASKFEYPEPHYAPPNSICGIRRKIFWAIIAFVILLNVGTIAGLVVVVNKSKEGESSAGRKDDVDAMSTGDGGIEVDVSAFKGLPLLPGTSLAALNWGNDTRAYFQNGDGKVIQSYCGGESCTPARSPIIADARHFSPLENVGSVGPNSSIHIFYLSIDNTLREMILSNHSTRPTDGPLSAFNRQAHSGSDISATFSSGEIKPYYQDAASLRVQELLHTPTTGWANGSQLPPAAPGSRIATALWGDNLRVYFTNESSVLAEQRWAGSGGWFEGLELPEELAAKEPPYSTSSYNELFTFTEKDPIGEKGVVGNVRDMADGIAAVQTLDGVVSIWFVDRGGNLIRKTGDGEMDMRGGSVRVAPNDQDPEW</sequence>
<evidence type="ECO:0000256" key="1">
    <source>
        <dbReference type="ARBA" id="ARBA00009042"/>
    </source>
</evidence>
<comment type="similarity">
    <text evidence="1">Belongs to the fungal fucose-specific lectin family.</text>
</comment>
<proteinExistence type="inferred from homology"/>
<comment type="caution">
    <text evidence="3">The sequence shown here is derived from an EMBL/GenBank/DDBJ whole genome shotgun (WGS) entry which is preliminary data.</text>
</comment>
<name>A0A317SME0_9PEZI</name>
<evidence type="ECO:0000256" key="2">
    <source>
        <dbReference type="SAM" id="Phobius"/>
    </source>
</evidence>
<keyword evidence="4" id="KW-1185">Reference proteome</keyword>
<dbReference type="EMBL" id="PYWC01000044">
    <property type="protein sequence ID" value="PWW75644.1"/>
    <property type="molecule type" value="Genomic_DNA"/>
</dbReference>
<protein>
    <submittedName>
        <fullName evidence="3">Uncharacterized protein</fullName>
    </submittedName>
</protein>
<feature type="transmembrane region" description="Helical" evidence="2">
    <location>
        <begin position="69"/>
        <end position="92"/>
    </location>
</feature>
<keyword evidence="2" id="KW-0472">Membrane</keyword>
<keyword evidence="2" id="KW-0812">Transmembrane</keyword>
<dbReference type="SUPFAM" id="SSF89372">
    <property type="entry name" value="Fucose-specific lectin"/>
    <property type="match status" value="1"/>
</dbReference>
<dbReference type="InterPro" id="IPR012475">
    <property type="entry name" value="Fungal_lectin"/>
</dbReference>
<reference evidence="3 4" key="1">
    <citation type="submission" date="2018-03" db="EMBL/GenBank/DDBJ databases">
        <title>Genomes of Pezizomycetes fungi and the evolution of truffles.</title>
        <authorList>
            <person name="Murat C."/>
            <person name="Payen T."/>
            <person name="Noel B."/>
            <person name="Kuo A."/>
            <person name="Martin F.M."/>
        </authorList>
    </citation>
    <scope>NUCLEOTIDE SEQUENCE [LARGE SCALE GENOMIC DNA]</scope>
    <source>
        <strain evidence="3">091103-1</strain>
    </source>
</reference>